<dbReference type="PANTHER" id="PTHR42718">
    <property type="entry name" value="MAJOR FACILITATOR SUPERFAMILY MULTIDRUG TRANSPORTER MFSC"/>
    <property type="match status" value="1"/>
</dbReference>
<name>A0ABX8S958_9ACTN</name>
<feature type="transmembrane region" description="Helical" evidence="5">
    <location>
        <begin position="411"/>
        <end position="430"/>
    </location>
</feature>
<evidence type="ECO:0000256" key="1">
    <source>
        <dbReference type="ARBA" id="ARBA00004651"/>
    </source>
</evidence>
<evidence type="ECO:0000259" key="6">
    <source>
        <dbReference type="PROSITE" id="PS50850"/>
    </source>
</evidence>
<evidence type="ECO:0000256" key="3">
    <source>
        <dbReference type="ARBA" id="ARBA00022989"/>
    </source>
</evidence>
<dbReference type="Pfam" id="PF07690">
    <property type="entry name" value="MFS_1"/>
    <property type="match status" value="1"/>
</dbReference>
<feature type="domain" description="Major facilitator superfamily (MFS) profile" evidence="6">
    <location>
        <begin position="23"/>
        <end position="508"/>
    </location>
</feature>
<dbReference type="InterPro" id="IPR001958">
    <property type="entry name" value="Tet-R_TetA/multi-R_MdtG-like"/>
</dbReference>
<organism evidence="7 8">
    <name type="scientific">Skermania pinensis</name>
    <dbReference type="NCBI Taxonomy" id="39122"/>
    <lineage>
        <taxon>Bacteria</taxon>
        <taxon>Bacillati</taxon>
        <taxon>Actinomycetota</taxon>
        <taxon>Actinomycetes</taxon>
        <taxon>Mycobacteriales</taxon>
        <taxon>Gordoniaceae</taxon>
        <taxon>Skermania</taxon>
    </lineage>
</organism>
<feature type="transmembrane region" description="Helical" evidence="5">
    <location>
        <begin position="174"/>
        <end position="196"/>
    </location>
</feature>
<dbReference type="PROSITE" id="PS50850">
    <property type="entry name" value="MFS"/>
    <property type="match status" value="1"/>
</dbReference>
<feature type="transmembrane region" description="Helical" evidence="5">
    <location>
        <begin position="368"/>
        <end position="390"/>
    </location>
</feature>
<keyword evidence="3 5" id="KW-1133">Transmembrane helix</keyword>
<feature type="transmembrane region" description="Helical" evidence="5">
    <location>
        <begin position="276"/>
        <end position="299"/>
    </location>
</feature>
<evidence type="ECO:0000256" key="4">
    <source>
        <dbReference type="ARBA" id="ARBA00023136"/>
    </source>
</evidence>
<protein>
    <submittedName>
        <fullName evidence="7">MFS transporter</fullName>
    </submittedName>
</protein>
<dbReference type="InterPro" id="IPR020846">
    <property type="entry name" value="MFS_dom"/>
</dbReference>
<dbReference type="EMBL" id="CP079105">
    <property type="protein sequence ID" value="QXQ14006.1"/>
    <property type="molecule type" value="Genomic_DNA"/>
</dbReference>
<dbReference type="Proteomes" id="UP000887023">
    <property type="component" value="Chromosome"/>
</dbReference>
<reference evidence="7" key="1">
    <citation type="submission" date="2021-07" db="EMBL/GenBank/DDBJ databases">
        <title>Candidatus Kaistella beijingensis sp. nov. isolated from a municipal wastewater treatment plant is involved in sludge foaming.</title>
        <authorList>
            <person name="Song Y."/>
            <person name="Liu S.-J."/>
        </authorList>
    </citation>
    <scope>NUCLEOTIDE SEQUENCE</scope>
    <source>
        <strain evidence="7">DSM 43998</strain>
    </source>
</reference>
<dbReference type="Gene3D" id="1.20.1720.10">
    <property type="entry name" value="Multidrug resistance protein D"/>
    <property type="match status" value="1"/>
</dbReference>
<feature type="transmembrane region" description="Helical" evidence="5">
    <location>
        <begin position="311"/>
        <end position="332"/>
    </location>
</feature>
<evidence type="ECO:0000313" key="7">
    <source>
        <dbReference type="EMBL" id="QXQ14006.1"/>
    </source>
</evidence>
<feature type="transmembrane region" description="Helical" evidence="5">
    <location>
        <begin position="339"/>
        <end position="356"/>
    </location>
</feature>
<feature type="transmembrane region" description="Helical" evidence="5">
    <location>
        <begin position="147"/>
        <end position="168"/>
    </location>
</feature>
<feature type="transmembrane region" description="Helical" evidence="5">
    <location>
        <begin position="113"/>
        <end position="135"/>
    </location>
</feature>
<feature type="transmembrane region" description="Helical" evidence="5">
    <location>
        <begin position="208"/>
        <end position="226"/>
    </location>
</feature>
<dbReference type="PANTHER" id="PTHR42718:SF42">
    <property type="entry name" value="EXPORT PROTEIN"/>
    <property type="match status" value="1"/>
</dbReference>
<feature type="transmembrane region" description="Helical" evidence="5">
    <location>
        <begin position="483"/>
        <end position="502"/>
    </location>
</feature>
<evidence type="ECO:0000313" key="8">
    <source>
        <dbReference type="Proteomes" id="UP000887023"/>
    </source>
</evidence>
<dbReference type="PRINTS" id="PR01035">
    <property type="entry name" value="TCRTETA"/>
</dbReference>
<accession>A0ABX8S958</accession>
<comment type="subcellular location">
    <subcellularLocation>
        <location evidence="1">Cell membrane</location>
        <topology evidence="1">Multi-pass membrane protein</topology>
    </subcellularLocation>
</comment>
<proteinExistence type="predicted"/>
<dbReference type="InterPro" id="IPR036259">
    <property type="entry name" value="MFS_trans_sf"/>
</dbReference>
<dbReference type="CDD" id="cd17321">
    <property type="entry name" value="MFS_MMR_MDR_like"/>
    <property type="match status" value="1"/>
</dbReference>
<evidence type="ECO:0000256" key="2">
    <source>
        <dbReference type="ARBA" id="ARBA00022692"/>
    </source>
</evidence>
<keyword evidence="8" id="KW-1185">Reference proteome</keyword>
<feature type="transmembrane region" description="Helical" evidence="5">
    <location>
        <begin position="57"/>
        <end position="77"/>
    </location>
</feature>
<evidence type="ECO:0000256" key="5">
    <source>
        <dbReference type="SAM" id="Phobius"/>
    </source>
</evidence>
<feature type="transmembrane region" description="Helical" evidence="5">
    <location>
        <begin position="89"/>
        <end position="107"/>
    </location>
</feature>
<feature type="transmembrane region" description="Helical" evidence="5">
    <location>
        <begin position="238"/>
        <end position="255"/>
    </location>
</feature>
<gene>
    <name evidence="7" type="ORF">KV203_00595</name>
</gene>
<sequence length="527" mass="54116">MGGGVVSTLQTEAGISRTRRRWTIAICCMSVSLVVASMATLYTALAEIAVATGATQIQLTWVIDGYTLALACLVLPAGAIGDRYGRRKVMLIGLGVFSAASCVPLVLTDPGWLIAARAVAGVGAALVMPSTLSIMTAEFPESKNQGVALWAAVAGTSAALGILAAGAIMSVMSWQFIFVGFAGIGLVLFAAGFALPESYDPAHAKIDVHGAIWAAVTVGALVWATIEAPLRGWLDPLVLVLFAVAAGSAAIFVMVERRADHPLLQLQLFTNRSFGSGAVSVTLQFFLILGIYILVVQFLQLILGYDPLPSAYALVPMFAPVILAAFPAVWLAEKLGLRTVFLVGFLAIGAGLLVISRLDLSSGYVDVLWPFLIVSVGTGLVAAPGTLAIVDNTPMAKQGVAAAVNDVTREVGAALGIALSGSLLAAGYSAQLTPMLPNLPEPVRGPVSDSLAAALAVTDRLGPAAQPLADIARSAFLHGFSQAATVMAWASLAAAVILGIWAPGPTRRDTGTAIGASETSASKISAG</sequence>
<dbReference type="Gene3D" id="1.20.1250.20">
    <property type="entry name" value="MFS general substrate transporter like domains"/>
    <property type="match status" value="1"/>
</dbReference>
<feature type="transmembrane region" description="Helical" evidence="5">
    <location>
        <begin position="22"/>
        <end position="45"/>
    </location>
</feature>
<keyword evidence="2 5" id="KW-0812">Transmembrane</keyword>
<keyword evidence="4 5" id="KW-0472">Membrane</keyword>
<dbReference type="InterPro" id="IPR011701">
    <property type="entry name" value="MFS"/>
</dbReference>
<dbReference type="SUPFAM" id="SSF103473">
    <property type="entry name" value="MFS general substrate transporter"/>
    <property type="match status" value="1"/>
</dbReference>